<proteinExistence type="predicted"/>
<dbReference type="GO" id="GO:0006338">
    <property type="term" value="P:chromatin remodeling"/>
    <property type="evidence" value="ECO:0007669"/>
    <property type="project" value="UniProtKB-ARBA"/>
</dbReference>
<organism evidence="3 4">
    <name type="scientific">Stachybotrys elegans</name>
    <dbReference type="NCBI Taxonomy" id="80388"/>
    <lineage>
        <taxon>Eukaryota</taxon>
        <taxon>Fungi</taxon>
        <taxon>Dikarya</taxon>
        <taxon>Ascomycota</taxon>
        <taxon>Pezizomycotina</taxon>
        <taxon>Sordariomycetes</taxon>
        <taxon>Hypocreomycetidae</taxon>
        <taxon>Hypocreales</taxon>
        <taxon>Stachybotryaceae</taxon>
        <taxon>Stachybotrys</taxon>
    </lineage>
</organism>
<gene>
    <name evidence="3" type="ORF">B0I35DRAFT_366043</name>
</gene>
<reference evidence="3" key="1">
    <citation type="journal article" date="2021" name="Nat. Commun.">
        <title>Genetic determinants of endophytism in the Arabidopsis root mycobiome.</title>
        <authorList>
            <person name="Mesny F."/>
            <person name="Miyauchi S."/>
            <person name="Thiergart T."/>
            <person name="Pickel B."/>
            <person name="Atanasova L."/>
            <person name="Karlsson M."/>
            <person name="Huettel B."/>
            <person name="Barry K.W."/>
            <person name="Haridas S."/>
            <person name="Chen C."/>
            <person name="Bauer D."/>
            <person name="Andreopoulos W."/>
            <person name="Pangilinan J."/>
            <person name="LaButti K."/>
            <person name="Riley R."/>
            <person name="Lipzen A."/>
            <person name="Clum A."/>
            <person name="Drula E."/>
            <person name="Henrissat B."/>
            <person name="Kohler A."/>
            <person name="Grigoriev I.V."/>
            <person name="Martin F.M."/>
            <person name="Hacquard S."/>
        </authorList>
    </citation>
    <scope>NUCLEOTIDE SEQUENCE</scope>
    <source>
        <strain evidence="3">MPI-CAGE-CH-0235</strain>
    </source>
</reference>
<name>A0A8K0SBX8_9HYPO</name>
<dbReference type="Gene3D" id="2.40.50.40">
    <property type="match status" value="1"/>
</dbReference>
<dbReference type="PROSITE" id="PS50013">
    <property type="entry name" value="CHROMO_2"/>
    <property type="match status" value="1"/>
</dbReference>
<evidence type="ECO:0000313" key="3">
    <source>
        <dbReference type="EMBL" id="KAH7302829.1"/>
    </source>
</evidence>
<sequence length="138" mass="15970">MAYLGSDGSHKQLFTQAPWSSKVPILQVICSIKTASRTFHGVQVEALDQESNHHSLVWVFEDIRGFRVWQECCQRPFIIDGESVNEIKEIVGHHEDQTGCVYYAVKWTDYECPTWELEDDLGNHQIITEYCLQLLRPT</sequence>
<evidence type="ECO:0000259" key="2">
    <source>
        <dbReference type="PROSITE" id="PS50013"/>
    </source>
</evidence>
<evidence type="ECO:0000256" key="1">
    <source>
        <dbReference type="ARBA" id="ARBA00011353"/>
    </source>
</evidence>
<dbReference type="SUPFAM" id="SSF54160">
    <property type="entry name" value="Chromo domain-like"/>
    <property type="match status" value="1"/>
</dbReference>
<dbReference type="EMBL" id="JAGPNK010000056">
    <property type="protein sequence ID" value="KAH7302829.1"/>
    <property type="molecule type" value="Genomic_DNA"/>
</dbReference>
<feature type="domain" description="Chromo" evidence="2">
    <location>
        <begin position="85"/>
        <end position="130"/>
    </location>
</feature>
<protein>
    <recommendedName>
        <fullName evidence="2">Chromo domain-containing protein</fullName>
    </recommendedName>
</protein>
<dbReference type="AlphaFoldDB" id="A0A8K0SBX8"/>
<dbReference type="OrthoDB" id="5235533at2759"/>
<dbReference type="InterPro" id="IPR016197">
    <property type="entry name" value="Chromo-like_dom_sf"/>
</dbReference>
<keyword evidence="4" id="KW-1185">Reference proteome</keyword>
<evidence type="ECO:0000313" key="4">
    <source>
        <dbReference type="Proteomes" id="UP000813444"/>
    </source>
</evidence>
<comment type="subunit">
    <text evidence="1">Component of the NuA4 histone acetyltransferase complex.</text>
</comment>
<comment type="caution">
    <text evidence="3">The sequence shown here is derived from an EMBL/GenBank/DDBJ whole genome shotgun (WGS) entry which is preliminary data.</text>
</comment>
<dbReference type="Proteomes" id="UP000813444">
    <property type="component" value="Unassembled WGS sequence"/>
</dbReference>
<accession>A0A8K0SBX8</accession>
<dbReference type="InterPro" id="IPR000953">
    <property type="entry name" value="Chromo/chromo_shadow_dom"/>
</dbReference>